<dbReference type="PROSITE" id="PS50112">
    <property type="entry name" value="PAS"/>
    <property type="match status" value="1"/>
</dbReference>
<dbReference type="InterPro" id="IPR001633">
    <property type="entry name" value="EAL_dom"/>
</dbReference>
<dbReference type="NCBIfam" id="TIGR00254">
    <property type="entry name" value="GGDEF"/>
    <property type="match status" value="1"/>
</dbReference>
<organism evidence="4 5">
    <name type="scientific">Nitrospina gracilis (strain 3/211)</name>
    <dbReference type="NCBI Taxonomy" id="1266370"/>
    <lineage>
        <taxon>Bacteria</taxon>
        <taxon>Pseudomonadati</taxon>
        <taxon>Nitrospinota/Tectimicrobiota group</taxon>
        <taxon>Nitrospinota</taxon>
        <taxon>Nitrospinia</taxon>
        <taxon>Nitrospinales</taxon>
        <taxon>Nitrospinaceae</taxon>
        <taxon>Nitrospina</taxon>
    </lineage>
</organism>
<dbReference type="HOGENOM" id="CLU_000445_70_20_0"/>
<feature type="domain" description="EAL" evidence="2">
    <location>
        <begin position="336"/>
        <end position="589"/>
    </location>
</feature>
<evidence type="ECO:0000259" key="1">
    <source>
        <dbReference type="PROSITE" id="PS50112"/>
    </source>
</evidence>
<dbReference type="Proteomes" id="UP000011704">
    <property type="component" value="Unassembled WGS sequence"/>
</dbReference>
<dbReference type="PANTHER" id="PTHR44757">
    <property type="entry name" value="DIGUANYLATE CYCLASE DGCP"/>
    <property type="match status" value="1"/>
</dbReference>
<dbReference type="FunCoup" id="M1YX53">
    <property type="interactions" value="223"/>
</dbReference>
<evidence type="ECO:0000259" key="2">
    <source>
        <dbReference type="PROSITE" id="PS50883"/>
    </source>
</evidence>
<dbReference type="EMBL" id="CAQJ01000030">
    <property type="protein sequence ID" value="CCQ90248.1"/>
    <property type="molecule type" value="Genomic_DNA"/>
</dbReference>
<keyword evidence="5" id="KW-1185">Reference proteome</keyword>
<dbReference type="InterPro" id="IPR043128">
    <property type="entry name" value="Rev_trsase/Diguanyl_cyclase"/>
</dbReference>
<dbReference type="Pfam" id="PF00990">
    <property type="entry name" value="GGDEF"/>
    <property type="match status" value="1"/>
</dbReference>
<dbReference type="SUPFAM" id="SSF55073">
    <property type="entry name" value="Nucleotide cyclase"/>
    <property type="match status" value="1"/>
</dbReference>
<dbReference type="Gene3D" id="3.30.450.20">
    <property type="entry name" value="PAS domain"/>
    <property type="match status" value="1"/>
</dbReference>
<feature type="domain" description="GGDEF" evidence="3">
    <location>
        <begin position="195"/>
        <end position="327"/>
    </location>
</feature>
<sequence>MLLLPNSRYSSRNSRIVIYEPLKRNCMTFPSGFAQIPQMVAIMENLVEGVILTDAKGFILWTNFTVQQLLDFSSSELSGRNIRSLFATPTMDFWDMQFSYEDEDPEFPSLQTGTCEIRGIGRTGSLVPLSLKMAQLEQGTEPGLMFVVQDLSEKKKAEETIKHLAYYDSLTGLPNRELFCDRLIQALAHSQRHRELLALMLVDLDGFRSVNDTYGEEMSNRVLTQVSHRISNTLPEDNSLARLNGDRFGLIVPQIQKADAMHIGQQLLAAFTKPFPCMDKEIMVTGSIGIALYPHDGVTAPSLIKNAEIAMSQAKRSGKNTYFFFDPRMEEKASSRMELAGSIRRGLKQNEFEVFYQPQIDFQNGRLTSTEALIRWRHPQLGWVPPSTFIPLAEETGLILDIGEWVLSQACSQNKKWQTMGLGNPRIAVNLSACQFQQEGLAQNISLLLHNLEMKSNTLEVELTESTFLENPDKGMKIIDEFRNMGVTVSIDDFGTGYSSLSYIKTITPGVLKIDQSFINEVINPTNRAIVQAIVTMAKSLNIETIAEGVETQEQFDILRDMGCDKYQGYYYSPPVPADGMTQIMMQDMKN</sequence>
<dbReference type="Gene3D" id="3.30.70.270">
    <property type="match status" value="1"/>
</dbReference>
<dbReference type="AlphaFoldDB" id="M1YX53"/>
<dbReference type="CDD" id="cd00130">
    <property type="entry name" value="PAS"/>
    <property type="match status" value="1"/>
</dbReference>
<evidence type="ECO:0000313" key="4">
    <source>
        <dbReference type="EMBL" id="CCQ90248.1"/>
    </source>
</evidence>
<name>M1YX53_NITG3</name>
<dbReference type="PROSITE" id="PS50883">
    <property type="entry name" value="EAL"/>
    <property type="match status" value="1"/>
</dbReference>
<dbReference type="InterPro" id="IPR035965">
    <property type="entry name" value="PAS-like_dom_sf"/>
</dbReference>
<dbReference type="InterPro" id="IPR013767">
    <property type="entry name" value="PAS_fold"/>
</dbReference>
<evidence type="ECO:0000259" key="3">
    <source>
        <dbReference type="PROSITE" id="PS50887"/>
    </source>
</evidence>
<dbReference type="GO" id="GO:0006355">
    <property type="term" value="P:regulation of DNA-templated transcription"/>
    <property type="evidence" value="ECO:0007669"/>
    <property type="project" value="InterPro"/>
</dbReference>
<proteinExistence type="predicted"/>
<dbReference type="CDD" id="cd01949">
    <property type="entry name" value="GGDEF"/>
    <property type="match status" value="1"/>
</dbReference>
<evidence type="ECO:0000313" key="5">
    <source>
        <dbReference type="Proteomes" id="UP000011704"/>
    </source>
</evidence>
<dbReference type="CDD" id="cd01948">
    <property type="entry name" value="EAL"/>
    <property type="match status" value="1"/>
</dbReference>
<dbReference type="STRING" id="1266370.NITGR_270008"/>
<dbReference type="InterPro" id="IPR000014">
    <property type="entry name" value="PAS"/>
</dbReference>
<dbReference type="InterPro" id="IPR000160">
    <property type="entry name" value="GGDEF_dom"/>
</dbReference>
<dbReference type="NCBIfam" id="TIGR00229">
    <property type="entry name" value="sensory_box"/>
    <property type="match status" value="1"/>
</dbReference>
<protein>
    <submittedName>
        <fullName evidence="4">Putative Diguanylate cyclase/ phosphodiesterase with PAS/PAC sensor</fullName>
    </submittedName>
</protein>
<reference evidence="4 5" key="1">
    <citation type="journal article" date="2013" name="Front. Microbiol.">
        <title>The genome of Nitrospina gracilis illuminates the metabolism and evolution of the major marine nitrite oxidizer.</title>
        <authorList>
            <person name="Luecker S."/>
            <person name="Nowka B."/>
            <person name="Rattei T."/>
            <person name="Spieck E."/>
            <person name="and Daims H."/>
        </authorList>
    </citation>
    <scope>NUCLEOTIDE SEQUENCE [LARGE SCALE GENOMIC DNA]</scope>
    <source>
        <strain evidence="4 5">3/211</strain>
    </source>
</reference>
<feature type="domain" description="PAS" evidence="1">
    <location>
        <begin position="35"/>
        <end position="86"/>
    </location>
</feature>
<dbReference type="SUPFAM" id="SSF55785">
    <property type="entry name" value="PYP-like sensor domain (PAS domain)"/>
    <property type="match status" value="1"/>
</dbReference>
<dbReference type="Gene3D" id="3.20.20.450">
    <property type="entry name" value="EAL domain"/>
    <property type="match status" value="1"/>
</dbReference>
<dbReference type="PANTHER" id="PTHR44757:SF2">
    <property type="entry name" value="BIOFILM ARCHITECTURE MAINTENANCE PROTEIN MBAA"/>
    <property type="match status" value="1"/>
</dbReference>
<dbReference type="Pfam" id="PF00989">
    <property type="entry name" value="PAS"/>
    <property type="match status" value="1"/>
</dbReference>
<dbReference type="SUPFAM" id="SSF141868">
    <property type="entry name" value="EAL domain-like"/>
    <property type="match status" value="1"/>
</dbReference>
<dbReference type="InterPro" id="IPR029787">
    <property type="entry name" value="Nucleotide_cyclase"/>
</dbReference>
<dbReference type="InterPro" id="IPR052155">
    <property type="entry name" value="Biofilm_reg_signaling"/>
</dbReference>
<dbReference type="InParanoid" id="M1YX53"/>
<comment type="caution">
    <text evidence="4">The sequence shown here is derived from an EMBL/GenBank/DDBJ whole genome shotgun (WGS) entry which is preliminary data.</text>
</comment>
<dbReference type="FunFam" id="3.20.20.450:FF:000001">
    <property type="entry name" value="Cyclic di-GMP phosphodiesterase yahA"/>
    <property type="match status" value="1"/>
</dbReference>
<dbReference type="Pfam" id="PF00563">
    <property type="entry name" value="EAL"/>
    <property type="match status" value="1"/>
</dbReference>
<dbReference type="SMART" id="SM00052">
    <property type="entry name" value="EAL"/>
    <property type="match status" value="1"/>
</dbReference>
<dbReference type="PROSITE" id="PS50887">
    <property type="entry name" value="GGDEF"/>
    <property type="match status" value="1"/>
</dbReference>
<dbReference type="InterPro" id="IPR035919">
    <property type="entry name" value="EAL_sf"/>
</dbReference>
<dbReference type="SMART" id="SM00267">
    <property type="entry name" value="GGDEF"/>
    <property type="match status" value="1"/>
</dbReference>
<dbReference type="OrthoDB" id="9814202at2"/>
<gene>
    <name evidence="4" type="ORF">NITGR_270008</name>
</gene>
<accession>M1YX53</accession>